<dbReference type="AlphaFoldDB" id="A0A7X5HXU8"/>
<keyword evidence="4" id="KW-0597">Phosphoprotein</keyword>
<dbReference type="Proteomes" id="UP000461585">
    <property type="component" value="Unassembled WGS sequence"/>
</dbReference>
<evidence type="ECO:0000256" key="1">
    <source>
        <dbReference type="ARBA" id="ARBA00004496"/>
    </source>
</evidence>
<gene>
    <name evidence="12" type="ORF">GXN74_12945</name>
</gene>
<dbReference type="Pfam" id="PF00359">
    <property type="entry name" value="PTS_EIIA_2"/>
    <property type="match status" value="1"/>
</dbReference>
<keyword evidence="3" id="KW-0963">Cytoplasm</keyword>
<evidence type="ECO:0000313" key="12">
    <source>
        <dbReference type="EMBL" id="NDL68645.1"/>
    </source>
</evidence>
<proteinExistence type="predicted"/>
<evidence type="ECO:0000256" key="8">
    <source>
        <dbReference type="ARBA" id="ARBA00037387"/>
    </source>
</evidence>
<keyword evidence="13" id="KW-1185">Reference proteome</keyword>
<name>A0A7X5HXU8_9FIRM</name>
<dbReference type="PANTHER" id="PTHR36203:SF1">
    <property type="entry name" value="ASCORBATE-SPECIFIC PTS SYSTEM EIIA COMPONENT"/>
    <property type="match status" value="1"/>
</dbReference>
<dbReference type="CDD" id="cd00211">
    <property type="entry name" value="PTS_IIA_fru"/>
    <property type="match status" value="1"/>
</dbReference>
<dbReference type="InterPro" id="IPR002178">
    <property type="entry name" value="PTS_EIIA_type-2_dom"/>
</dbReference>
<sequence length="146" mass="16465">MITKYLEDQIQVLDTVGTWEESIEVAAQQLLKKNYITPNYVKSMIENINTNGPYVVIMPEVAIPHSRPEEGAKKTTVSFLKINDAVSYPEGKMIKLIFVLAATDSDNHLELISSLTDLLMDAEKVERLKDAKTVEEIKEIVRSVEV</sequence>
<keyword evidence="5" id="KW-0808">Transferase</keyword>
<accession>A0A7X5HXU8</accession>
<evidence type="ECO:0000256" key="4">
    <source>
        <dbReference type="ARBA" id="ARBA00022553"/>
    </source>
</evidence>
<evidence type="ECO:0000256" key="6">
    <source>
        <dbReference type="ARBA" id="ARBA00022683"/>
    </source>
</evidence>
<keyword evidence="7" id="KW-0418">Kinase</keyword>
<evidence type="ECO:0000313" key="13">
    <source>
        <dbReference type="Proteomes" id="UP000461585"/>
    </source>
</evidence>
<dbReference type="EMBL" id="JAAEEH010000050">
    <property type="protein sequence ID" value="NDL68645.1"/>
    <property type="molecule type" value="Genomic_DNA"/>
</dbReference>
<evidence type="ECO:0000256" key="3">
    <source>
        <dbReference type="ARBA" id="ARBA00022490"/>
    </source>
</evidence>
<reference evidence="12 13" key="1">
    <citation type="submission" date="2020-01" db="EMBL/GenBank/DDBJ databases">
        <title>Anaeroalcalibacter tamaniensis gen. nov., sp. nov., moderately halophilic strictly anaerobic fermenter bacterium from mud volcano of Taman peninsula.</title>
        <authorList>
            <person name="Frolova A."/>
            <person name="Merkel A.Y."/>
            <person name="Slobodkin A.I."/>
        </authorList>
    </citation>
    <scope>NUCLEOTIDE SEQUENCE [LARGE SCALE GENOMIC DNA]</scope>
    <source>
        <strain evidence="12 13">F-3ap</strain>
    </source>
</reference>
<comment type="function">
    <text evidence="8">The phosphoenolpyruvate-dependent sugar phosphotransferase system (sugar PTS), a major carbohydrate active transport system, catalyzes the phosphorylation of incoming sugar substrates concomitantly with their translocation across the cell membrane. The enzyme II UlaABC PTS system is involved in ascorbate transport.</text>
</comment>
<dbReference type="RefSeq" id="WP_162371366.1">
    <property type="nucleotide sequence ID" value="NZ_JAAEEH010000050.1"/>
</dbReference>
<organism evidence="12 13">
    <name type="scientific">Anaerotalea alkaliphila</name>
    <dbReference type="NCBI Taxonomy" id="2662126"/>
    <lineage>
        <taxon>Bacteria</taxon>
        <taxon>Bacillati</taxon>
        <taxon>Bacillota</taxon>
        <taxon>Clostridia</taxon>
        <taxon>Eubacteriales</taxon>
        <taxon>Anaerotalea</taxon>
    </lineage>
</organism>
<protein>
    <recommendedName>
        <fullName evidence="9">Ascorbate-specific PTS system EIIA component</fullName>
    </recommendedName>
    <alternativeName>
        <fullName evidence="10">Ascorbate-specific phosphotransferase enzyme IIA component</fullName>
    </alternativeName>
</protein>
<dbReference type="InterPro" id="IPR051351">
    <property type="entry name" value="Ascorbate-PTS_EIIA_comp"/>
</dbReference>
<dbReference type="GO" id="GO:0016301">
    <property type="term" value="F:kinase activity"/>
    <property type="evidence" value="ECO:0007669"/>
    <property type="project" value="UniProtKB-KW"/>
</dbReference>
<evidence type="ECO:0000259" key="11">
    <source>
        <dbReference type="PROSITE" id="PS51094"/>
    </source>
</evidence>
<keyword evidence="6" id="KW-0598">Phosphotransferase system</keyword>
<dbReference type="SUPFAM" id="SSF55804">
    <property type="entry name" value="Phoshotransferase/anion transport protein"/>
    <property type="match status" value="1"/>
</dbReference>
<dbReference type="GO" id="GO:0005737">
    <property type="term" value="C:cytoplasm"/>
    <property type="evidence" value="ECO:0007669"/>
    <property type="project" value="UniProtKB-SubCell"/>
</dbReference>
<comment type="subcellular location">
    <subcellularLocation>
        <location evidence="1">Cytoplasm</location>
    </subcellularLocation>
</comment>
<dbReference type="GO" id="GO:0009401">
    <property type="term" value="P:phosphoenolpyruvate-dependent sugar phosphotransferase system"/>
    <property type="evidence" value="ECO:0007669"/>
    <property type="project" value="UniProtKB-KW"/>
</dbReference>
<evidence type="ECO:0000256" key="10">
    <source>
        <dbReference type="ARBA" id="ARBA00042072"/>
    </source>
</evidence>
<evidence type="ECO:0000256" key="5">
    <source>
        <dbReference type="ARBA" id="ARBA00022679"/>
    </source>
</evidence>
<evidence type="ECO:0000256" key="9">
    <source>
        <dbReference type="ARBA" id="ARBA00041175"/>
    </source>
</evidence>
<keyword evidence="12" id="KW-0762">Sugar transport</keyword>
<feature type="domain" description="PTS EIIA type-2" evidence="11">
    <location>
        <begin position="3"/>
        <end position="144"/>
    </location>
</feature>
<dbReference type="Gene3D" id="3.40.930.10">
    <property type="entry name" value="Mannitol-specific EII, Chain A"/>
    <property type="match status" value="1"/>
</dbReference>
<keyword evidence="2" id="KW-0813">Transport</keyword>
<dbReference type="PANTHER" id="PTHR36203">
    <property type="entry name" value="ASCORBATE-SPECIFIC PTS SYSTEM EIIA COMPONENT"/>
    <property type="match status" value="1"/>
</dbReference>
<evidence type="ECO:0000256" key="7">
    <source>
        <dbReference type="ARBA" id="ARBA00022777"/>
    </source>
</evidence>
<comment type="caution">
    <text evidence="12">The sequence shown here is derived from an EMBL/GenBank/DDBJ whole genome shotgun (WGS) entry which is preliminary data.</text>
</comment>
<dbReference type="InterPro" id="IPR016152">
    <property type="entry name" value="PTrfase/Anion_transptr"/>
</dbReference>
<dbReference type="PROSITE" id="PS51094">
    <property type="entry name" value="PTS_EIIA_TYPE_2"/>
    <property type="match status" value="1"/>
</dbReference>
<evidence type="ECO:0000256" key="2">
    <source>
        <dbReference type="ARBA" id="ARBA00022448"/>
    </source>
</evidence>